<dbReference type="AlphaFoldDB" id="A0A6N3A9J6"/>
<feature type="compositionally biased region" description="Basic and acidic residues" evidence="1">
    <location>
        <begin position="102"/>
        <end position="112"/>
    </location>
</feature>
<feature type="region of interest" description="Disordered" evidence="1">
    <location>
        <begin position="30"/>
        <end position="141"/>
    </location>
</feature>
<dbReference type="InterPro" id="IPR041295">
    <property type="entry name" value="MapZ_EC1"/>
</dbReference>
<dbReference type="Pfam" id="PF18041">
    <property type="entry name" value="MapZ_EC1"/>
    <property type="match status" value="1"/>
</dbReference>
<gene>
    <name evidence="4" type="ORF">ECLFYP2_01837</name>
</gene>
<evidence type="ECO:0000259" key="2">
    <source>
        <dbReference type="Pfam" id="PF18041"/>
    </source>
</evidence>
<feature type="compositionally biased region" description="Low complexity" evidence="1">
    <location>
        <begin position="473"/>
        <end position="513"/>
    </location>
</feature>
<feature type="domain" description="MapZ extracellular" evidence="2">
    <location>
        <begin position="273"/>
        <end position="400"/>
    </location>
</feature>
<dbReference type="EMBL" id="CACRTX010000005">
    <property type="protein sequence ID" value="VYT87433.1"/>
    <property type="molecule type" value="Genomic_DNA"/>
</dbReference>
<organism evidence="4">
    <name type="scientific">Enterococcus casseliflavus</name>
    <name type="common">Enterococcus flavescens</name>
    <dbReference type="NCBI Taxonomy" id="37734"/>
    <lineage>
        <taxon>Bacteria</taxon>
        <taxon>Bacillati</taxon>
        <taxon>Bacillota</taxon>
        <taxon>Bacilli</taxon>
        <taxon>Lactobacillales</taxon>
        <taxon>Enterococcaceae</taxon>
        <taxon>Enterococcus</taxon>
    </lineage>
</organism>
<sequence>MKKTCPECGFQAIEETPVCPNCGFQWNQAKENELEPTSDSSVTPEEPQNKNDDIRWSDFKNVPIGKMEEHLGDRPSSNEETIDLAQQGTFSDEQQVTPTSASEKEAEEKTEVESFSATQEQTTSASEEASETDALSTEEQHDADILAAYIRQHKLDEEEKAAALEAEAAADDLSATEEESQEQASEEQPLLISEDEPVADPVIEEAKKQPEPVIDPIPEPITAADETPQKVTTEEKTSTPGEKKKSPRKALYITAACLLVAAGGGWAYYYQQQQQETARETQLAQENRTLDQIENELNDFYTNDERMFIKSDKTAEQLTAVTNQLAEFQDHERYDALSQEAATIADKLAALTEINSYFSSPAVVEDQLEEVSLKEAAAVTMAKRENGDAFDELINQAIDMGQKEFSAIEEVQNAVKSMVALSGDGEAPASVTRENYNALMKKVQALPIDSLVESLTTELRKVDTALTKRETATQEAAAQQQAAQEAAQAAASENNASGSSGGSTSAATPAQSTSEEEYVLSPNTPTNTNNQPIIPARQSDLNDVNNSAWVWADGVQEKIIATAIARGYVVEGGYTFERVRIVNGEGYYNFYATNAQGSLLKGTDDSAFPLYLFTVNAKTGYFRGNGNDHTVR</sequence>
<feature type="compositionally biased region" description="Acidic residues" evidence="1">
    <location>
        <begin position="168"/>
        <end position="185"/>
    </location>
</feature>
<dbReference type="InterPro" id="IPR040532">
    <property type="entry name" value="MapZ_C2"/>
</dbReference>
<feature type="region of interest" description="Disordered" evidence="1">
    <location>
        <begin position="160"/>
        <end position="246"/>
    </location>
</feature>
<feature type="compositionally biased region" description="Basic and acidic residues" evidence="1">
    <location>
        <begin position="66"/>
        <end position="77"/>
    </location>
</feature>
<evidence type="ECO:0000256" key="1">
    <source>
        <dbReference type="SAM" id="MobiDB-lite"/>
    </source>
</evidence>
<accession>A0A6N3A9J6</accession>
<evidence type="ECO:0000313" key="4">
    <source>
        <dbReference type="EMBL" id="VYT87433.1"/>
    </source>
</evidence>
<feature type="compositionally biased region" description="Low complexity" evidence="1">
    <location>
        <begin position="522"/>
        <end position="535"/>
    </location>
</feature>
<feature type="compositionally biased region" description="Basic and acidic residues" evidence="1">
    <location>
        <begin position="232"/>
        <end position="244"/>
    </location>
</feature>
<feature type="compositionally biased region" description="Low complexity" evidence="1">
    <location>
        <begin position="113"/>
        <end position="137"/>
    </location>
</feature>
<feature type="compositionally biased region" description="Basic and acidic residues" evidence="1">
    <location>
        <begin position="47"/>
        <end position="58"/>
    </location>
</feature>
<feature type="compositionally biased region" description="Polar residues" evidence="1">
    <location>
        <begin position="84"/>
        <end position="98"/>
    </location>
</feature>
<evidence type="ECO:0000259" key="3">
    <source>
        <dbReference type="Pfam" id="PF18708"/>
    </source>
</evidence>
<feature type="compositionally biased region" description="Polar residues" evidence="1">
    <location>
        <begin position="30"/>
        <end position="43"/>
    </location>
</feature>
<proteinExistence type="predicted"/>
<name>A0A6N3A9J6_ENTCA</name>
<feature type="region of interest" description="Disordered" evidence="1">
    <location>
        <begin position="472"/>
        <end position="539"/>
    </location>
</feature>
<dbReference type="Pfam" id="PF18708">
    <property type="entry name" value="MapZ_C2"/>
    <property type="match status" value="1"/>
</dbReference>
<protein>
    <submittedName>
        <fullName evidence="4">Putative membrane protein</fullName>
    </submittedName>
</protein>
<dbReference type="RefSeq" id="WP_421757964.1">
    <property type="nucleotide sequence ID" value="NZ_CACRTX010000005.1"/>
</dbReference>
<feature type="domain" description="MapZ extracellular C-terminal" evidence="3">
    <location>
        <begin position="532"/>
        <end position="625"/>
    </location>
</feature>
<reference evidence="4" key="1">
    <citation type="submission" date="2019-11" db="EMBL/GenBank/DDBJ databases">
        <authorList>
            <person name="Feng L."/>
        </authorList>
    </citation>
    <scope>NUCLEOTIDE SEQUENCE</scope>
    <source>
        <strain evidence="4">ECasseliflavusLFYP2</strain>
    </source>
</reference>